<evidence type="ECO:0000313" key="1">
    <source>
        <dbReference type="EMBL" id="MDR4306482.1"/>
    </source>
</evidence>
<evidence type="ECO:0000313" key="2">
    <source>
        <dbReference type="Proteomes" id="UP001181622"/>
    </source>
</evidence>
<organism evidence="1 2">
    <name type="scientific">Chelatococcus sambhunathii</name>
    <dbReference type="NCBI Taxonomy" id="363953"/>
    <lineage>
        <taxon>Bacteria</taxon>
        <taxon>Pseudomonadati</taxon>
        <taxon>Pseudomonadota</taxon>
        <taxon>Alphaproteobacteria</taxon>
        <taxon>Hyphomicrobiales</taxon>
        <taxon>Chelatococcaceae</taxon>
        <taxon>Chelatococcus</taxon>
    </lineage>
</organism>
<keyword evidence="2" id="KW-1185">Reference proteome</keyword>
<dbReference type="Proteomes" id="UP001181622">
    <property type="component" value="Unassembled WGS sequence"/>
</dbReference>
<sequence>MPLVRISLLKGHNEARKLALCQGVYEALREAFNVPADDKFIVVHEHEKADFVYARSYLGVEHDDGLVIVQITANEGRSVELKKALYKSIADRFEAAGVERRNVFVNLVEVKKENWSFGDGVAQYA</sequence>
<dbReference type="Gene3D" id="3.30.429.10">
    <property type="entry name" value="Macrophage Migration Inhibitory Factor"/>
    <property type="match status" value="1"/>
</dbReference>
<accession>A0ABU1DEH8</accession>
<comment type="caution">
    <text evidence="1">The sequence shown here is derived from an EMBL/GenBank/DDBJ whole genome shotgun (WGS) entry which is preliminary data.</text>
</comment>
<dbReference type="RefSeq" id="WP_309390404.1">
    <property type="nucleotide sequence ID" value="NZ_JADBEO010000012.1"/>
</dbReference>
<dbReference type="PANTHER" id="PTHR38460">
    <property type="entry name" value="TAUTOMERASE YOLI-RELATED"/>
    <property type="match status" value="1"/>
</dbReference>
<dbReference type="PANTHER" id="PTHR38460:SF1">
    <property type="entry name" value="TAUTOMERASE YOLI-RELATED"/>
    <property type="match status" value="1"/>
</dbReference>
<name>A0ABU1DEH8_9HYPH</name>
<dbReference type="InterPro" id="IPR014347">
    <property type="entry name" value="Tautomerase/MIF_sf"/>
</dbReference>
<dbReference type="EMBL" id="JADBEO010000012">
    <property type="protein sequence ID" value="MDR4306482.1"/>
    <property type="molecule type" value="Genomic_DNA"/>
</dbReference>
<gene>
    <name evidence="1" type="ORF">IHQ68_07620</name>
</gene>
<protein>
    <submittedName>
        <fullName evidence="1">Tautomerase family protein</fullName>
    </submittedName>
</protein>
<dbReference type="InterPro" id="IPR037479">
    <property type="entry name" value="Tauto_MSAD"/>
</dbReference>
<reference evidence="1" key="1">
    <citation type="submission" date="2020-10" db="EMBL/GenBank/DDBJ databases">
        <authorList>
            <person name="Abbas A."/>
            <person name="Razzaq R."/>
            <person name="Waqas M."/>
            <person name="Abbas N."/>
            <person name="Nielsen T.K."/>
            <person name="Hansen L.H."/>
            <person name="Hussain S."/>
            <person name="Shahid M."/>
        </authorList>
    </citation>
    <scope>NUCLEOTIDE SEQUENCE</scope>
    <source>
        <strain evidence="1">S14</strain>
    </source>
</reference>
<dbReference type="Pfam" id="PF14552">
    <property type="entry name" value="Tautomerase_2"/>
    <property type="match status" value="1"/>
</dbReference>
<proteinExistence type="predicted"/>
<dbReference type="SUPFAM" id="SSF55331">
    <property type="entry name" value="Tautomerase/MIF"/>
    <property type="match status" value="1"/>
</dbReference>